<keyword evidence="4 6" id="KW-0698">rRNA processing</keyword>
<dbReference type="GO" id="GO:0030686">
    <property type="term" value="C:90S preribosome"/>
    <property type="evidence" value="ECO:0007669"/>
    <property type="project" value="TreeGrafter"/>
</dbReference>
<evidence type="ECO:0000313" key="8">
    <source>
        <dbReference type="Proteomes" id="UP000504612"/>
    </source>
</evidence>
<evidence type="ECO:0000313" key="9">
    <source>
        <dbReference type="RefSeq" id="XP_026539767.1"/>
    </source>
</evidence>
<dbReference type="Pfam" id="PF06102">
    <property type="entry name" value="RRP36"/>
    <property type="match status" value="1"/>
</dbReference>
<evidence type="ECO:0000256" key="2">
    <source>
        <dbReference type="ARBA" id="ARBA00009418"/>
    </source>
</evidence>
<evidence type="ECO:0000313" key="11">
    <source>
        <dbReference type="RefSeq" id="XP_026539782.1"/>
    </source>
</evidence>
<sequence length="357" mass="40719">MKQLHENKAGGQPRKKNSSSGKNSRTPTVQAPDDSGQIGILNRTLLAQKRSLQGLSSMGGGTAGSADDAKRPKLLPEVNSPSQESEEESDDSDYERVESDNDASDTTESSEDDGDETESDASESGNEDPEETADQLSRPDLTKELSSMSFGELLQMRNQVGMKAYQQMTSKKRLPDVTKTKKRPCLSKNRPLETSAKLPVPFLRQVVPVKKKVSRDPRFDDLSGEYKPEVFEKTYSFLNDVRKKEKEVIQKQLKKSQNVEEQNKLQQLLKRMTQQEEAQRKCQKKRENSLAFKRQQRELAKQGKKPFFLKKSEMQKLELAEKYKELKKSGKLESFLNKKRKRNAAKDKRRLPFRKDS</sequence>
<evidence type="ECO:0000256" key="3">
    <source>
        <dbReference type="ARBA" id="ARBA00022517"/>
    </source>
</evidence>
<proteinExistence type="inferred from homology"/>
<evidence type="ECO:0000256" key="7">
    <source>
        <dbReference type="SAM" id="MobiDB-lite"/>
    </source>
</evidence>
<comment type="subcellular location">
    <subcellularLocation>
        <location evidence="1 6">Nucleus</location>
        <location evidence="1 6">Nucleolus</location>
    </subcellularLocation>
</comment>
<keyword evidence="5 6" id="KW-0539">Nucleus</keyword>
<protein>
    <recommendedName>
        <fullName evidence="6">rRNA biogenesis protein RRP36</fullName>
    </recommendedName>
</protein>
<comment type="subunit">
    <text evidence="6">Associates with 90S and pre-40S pre-ribosomal particles.</text>
</comment>
<name>A0A6J1V911_9SAUR</name>
<dbReference type="PANTHER" id="PTHR21738:SF0">
    <property type="entry name" value="RIBOSOMAL RNA PROCESSING PROTEIN 36 HOMOLOG"/>
    <property type="match status" value="1"/>
</dbReference>
<evidence type="ECO:0000256" key="6">
    <source>
        <dbReference type="RuleBase" id="RU368027"/>
    </source>
</evidence>
<keyword evidence="6" id="KW-0687">Ribonucleoprotein</keyword>
<dbReference type="KEGG" id="nss:113422840"/>
<comment type="similarity">
    <text evidence="2 6">Belongs to the RRP36 family.</text>
</comment>
<dbReference type="Proteomes" id="UP000504612">
    <property type="component" value="Unplaced"/>
</dbReference>
<feature type="compositionally biased region" description="Acidic residues" evidence="7">
    <location>
        <begin position="84"/>
        <end position="93"/>
    </location>
</feature>
<evidence type="ECO:0000256" key="4">
    <source>
        <dbReference type="ARBA" id="ARBA00022552"/>
    </source>
</evidence>
<keyword evidence="3 6" id="KW-0690">Ribosome biogenesis</keyword>
<evidence type="ECO:0000313" key="10">
    <source>
        <dbReference type="RefSeq" id="XP_026539774.1"/>
    </source>
</evidence>
<dbReference type="GeneID" id="113422840"/>
<dbReference type="AlphaFoldDB" id="A0A6J1V911"/>
<evidence type="ECO:0000313" key="12">
    <source>
        <dbReference type="RefSeq" id="XP_026539790.1"/>
    </source>
</evidence>
<feature type="compositionally biased region" description="Basic residues" evidence="7">
    <location>
        <begin position="337"/>
        <end position="357"/>
    </location>
</feature>
<organism evidence="8 9">
    <name type="scientific">Notechis scutatus</name>
    <name type="common">mainland tiger snake</name>
    <dbReference type="NCBI Taxonomy" id="8663"/>
    <lineage>
        <taxon>Eukaryota</taxon>
        <taxon>Metazoa</taxon>
        <taxon>Chordata</taxon>
        <taxon>Craniata</taxon>
        <taxon>Vertebrata</taxon>
        <taxon>Euteleostomi</taxon>
        <taxon>Lepidosauria</taxon>
        <taxon>Squamata</taxon>
        <taxon>Bifurcata</taxon>
        <taxon>Unidentata</taxon>
        <taxon>Episquamata</taxon>
        <taxon>Toxicofera</taxon>
        <taxon>Serpentes</taxon>
        <taxon>Colubroidea</taxon>
        <taxon>Elapidae</taxon>
        <taxon>Hydrophiinae</taxon>
        <taxon>Notechis</taxon>
    </lineage>
</organism>
<dbReference type="RefSeq" id="XP_026539790.1">
    <property type="nucleotide sequence ID" value="XM_026684005.1"/>
</dbReference>
<dbReference type="PANTHER" id="PTHR21738">
    <property type="entry name" value="RIBOSOMAL RNA PROCESSING PROTEIN 36 HOMOLOG"/>
    <property type="match status" value="1"/>
</dbReference>
<feature type="region of interest" description="Disordered" evidence="7">
    <location>
        <begin position="164"/>
        <end position="192"/>
    </location>
</feature>
<evidence type="ECO:0000256" key="1">
    <source>
        <dbReference type="ARBA" id="ARBA00004604"/>
    </source>
</evidence>
<feature type="compositionally biased region" description="Acidic residues" evidence="7">
    <location>
        <begin position="100"/>
        <end position="133"/>
    </location>
</feature>
<dbReference type="RefSeq" id="XP_026539767.1">
    <property type="nucleotide sequence ID" value="XM_026683982.1"/>
</dbReference>
<gene>
    <name evidence="9 10 11 12" type="primary">RRP36</name>
</gene>
<feature type="region of interest" description="Disordered" evidence="7">
    <location>
        <begin position="272"/>
        <end position="291"/>
    </location>
</feature>
<evidence type="ECO:0000256" key="5">
    <source>
        <dbReference type="ARBA" id="ARBA00023242"/>
    </source>
</evidence>
<dbReference type="CTD" id="88745"/>
<feature type="region of interest" description="Disordered" evidence="7">
    <location>
        <begin position="334"/>
        <end position="357"/>
    </location>
</feature>
<dbReference type="GO" id="GO:0005730">
    <property type="term" value="C:nucleolus"/>
    <property type="evidence" value="ECO:0007669"/>
    <property type="project" value="UniProtKB-SubCell"/>
</dbReference>
<comment type="function">
    <text evidence="6">Component of the 90S pre-ribosome involved in the maturation of rRNAs. Required for early cleavages of the pre-RNAs in the 40S ribosomal subunit maturation pathway.</text>
</comment>
<dbReference type="RefSeq" id="XP_026539782.1">
    <property type="nucleotide sequence ID" value="XM_026683997.1"/>
</dbReference>
<accession>A0A6J1V911</accession>
<dbReference type="RefSeq" id="XP_026539774.1">
    <property type="nucleotide sequence ID" value="XM_026683989.1"/>
</dbReference>
<reference evidence="9 10" key="1">
    <citation type="submission" date="2025-04" db="UniProtKB">
        <authorList>
            <consortium name="RefSeq"/>
        </authorList>
    </citation>
    <scope>IDENTIFICATION</scope>
</reference>
<feature type="region of interest" description="Disordered" evidence="7">
    <location>
        <begin position="1"/>
        <end position="152"/>
    </location>
</feature>
<feature type="compositionally biased region" description="Basic and acidic residues" evidence="7">
    <location>
        <begin position="273"/>
        <end position="288"/>
    </location>
</feature>
<keyword evidence="8" id="KW-1185">Reference proteome</keyword>
<dbReference type="GO" id="GO:0000462">
    <property type="term" value="P:maturation of SSU-rRNA from tricistronic rRNA transcript (SSU-rRNA, 5.8S rRNA, LSU-rRNA)"/>
    <property type="evidence" value="ECO:0007669"/>
    <property type="project" value="TreeGrafter"/>
</dbReference>
<dbReference type="InterPro" id="IPR009292">
    <property type="entry name" value="RRP36"/>
</dbReference>